<dbReference type="FunFam" id="2.60.120.290:FF:000013">
    <property type="entry name" value="Membrane frizzled-related protein"/>
    <property type="match status" value="1"/>
</dbReference>
<keyword evidence="2 10" id="KW-0645">Protease</keyword>
<dbReference type="OrthoDB" id="291007at2759"/>
<evidence type="ECO:0000256" key="3">
    <source>
        <dbReference type="ARBA" id="ARBA00022723"/>
    </source>
</evidence>
<evidence type="ECO:0000256" key="2">
    <source>
        <dbReference type="ARBA" id="ARBA00022670"/>
    </source>
</evidence>
<evidence type="ECO:0000256" key="1">
    <source>
        <dbReference type="ARBA" id="ARBA00022536"/>
    </source>
</evidence>
<dbReference type="OMA" id="ANNISCL"/>
<keyword evidence="6 10" id="KW-0862">Zinc</keyword>
<dbReference type="Gene3D" id="3.40.390.10">
    <property type="entry name" value="Collagenase (Catalytic Domain)"/>
    <property type="match status" value="1"/>
</dbReference>
<evidence type="ECO:0000313" key="16">
    <source>
        <dbReference type="Proteomes" id="UP000887568"/>
    </source>
</evidence>
<dbReference type="Pfam" id="PF01400">
    <property type="entry name" value="Astacin"/>
    <property type="match status" value="1"/>
</dbReference>
<dbReference type="SUPFAM" id="SSF55486">
    <property type="entry name" value="Metalloproteases ('zincins'), catalytic domain"/>
    <property type="match status" value="1"/>
</dbReference>
<dbReference type="GO" id="GO:0006508">
    <property type="term" value="P:proteolysis"/>
    <property type="evidence" value="ECO:0007669"/>
    <property type="project" value="UniProtKB-KW"/>
</dbReference>
<dbReference type="PANTHER" id="PTHR10127:SF780">
    <property type="entry name" value="METALLOENDOPEPTIDASE"/>
    <property type="match status" value="1"/>
</dbReference>
<dbReference type="PROSITE" id="PS01180">
    <property type="entry name" value="CUB"/>
    <property type="match status" value="2"/>
</dbReference>
<feature type="domain" description="CUB" evidence="12">
    <location>
        <begin position="365"/>
        <end position="476"/>
    </location>
</feature>
<dbReference type="CDD" id="cd00054">
    <property type="entry name" value="EGF_CA"/>
    <property type="match status" value="1"/>
</dbReference>
<name>A0A913ZXD2_PATMI</name>
<dbReference type="SMART" id="SM00235">
    <property type="entry name" value="ZnMc"/>
    <property type="match status" value="1"/>
</dbReference>
<evidence type="ECO:0000256" key="5">
    <source>
        <dbReference type="ARBA" id="ARBA00022801"/>
    </source>
</evidence>
<dbReference type="GeneID" id="119727947"/>
<evidence type="ECO:0000256" key="7">
    <source>
        <dbReference type="ARBA" id="ARBA00023049"/>
    </source>
</evidence>
<evidence type="ECO:0000259" key="13">
    <source>
        <dbReference type="PROSITE" id="PS50026"/>
    </source>
</evidence>
<feature type="domain" description="Peptidase M12A" evidence="14">
    <location>
        <begin position="122"/>
        <end position="323"/>
    </location>
</feature>
<feature type="domain" description="CUB" evidence="12">
    <location>
        <begin position="508"/>
        <end position="626"/>
    </location>
</feature>
<dbReference type="FunFam" id="3.40.390.10:FF:000028">
    <property type="entry name" value="Zinc metalloproteinase"/>
    <property type="match status" value="1"/>
</dbReference>
<keyword evidence="1 9" id="KW-0245">EGF-like domain</keyword>
<keyword evidence="7 10" id="KW-0482">Metalloprotease</keyword>
<evidence type="ECO:0000259" key="12">
    <source>
        <dbReference type="PROSITE" id="PS01180"/>
    </source>
</evidence>
<feature type="active site" evidence="10">
    <location>
        <position position="220"/>
    </location>
</feature>
<dbReference type="CDD" id="cd04280">
    <property type="entry name" value="ZnMc_astacin_like"/>
    <property type="match status" value="1"/>
</dbReference>
<dbReference type="SMART" id="SM00042">
    <property type="entry name" value="CUB"/>
    <property type="match status" value="2"/>
</dbReference>
<dbReference type="SUPFAM" id="SSF49854">
    <property type="entry name" value="Spermadhesin, CUB domain"/>
    <property type="match status" value="2"/>
</dbReference>
<proteinExistence type="predicted"/>
<dbReference type="PRINTS" id="PR00480">
    <property type="entry name" value="ASTACIN"/>
</dbReference>
<feature type="binding site" evidence="10">
    <location>
        <position position="223"/>
    </location>
    <ligand>
        <name>Zn(2+)</name>
        <dbReference type="ChEBI" id="CHEBI:29105"/>
        <note>catalytic</note>
    </ligand>
</feature>
<dbReference type="PANTHER" id="PTHR10127">
    <property type="entry name" value="DISCOIDIN, CUB, EGF, LAMININ , AND ZINC METALLOPROTEASE DOMAIN CONTAINING"/>
    <property type="match status" value="1"/>
</dbReference>
<dbReference type="PROSITE" id="PS50026">
    <property type="entry name" value="EGF_3"/>
    <property type="match status" value="1"/>
</dbReference>
<feature type="binding site" evidence="10">
    <location>
        <position position="219"/>
    </location>
    <ligand>
        <name>Zn(2+)</name>
        <dbReference type="ChEBI" id="CHEBI:29105"/>
        <note>catalytic</note>
    </ligand>
</feature>
<dbReference type="Gene3D" id="2.60.120.290">
    <property type="entry name" value="Spermadhesin, CUB domain"/>
    <property type="match status" value="2"/>
</dbReference>
<dbReference type="InterPro" id="IPR000859">
    <property type="entry name" value="CUB_dom"/>
</dbReference>
<dbReference type="InterPro" id="IPR001506">
    <property type="entry name" value="Peptidase_M12A"/>
</dbReference>
<keyword evidence="3 10" id="KW-0479">Metal-binding</keyword>
<dbReference type="EC" id="3.4.24.-" evidence="11"/>
<dbReference type="AlphaFoldDB" id="A0A913ZXD2"/>
<dbReference type="GO" id="GO:0004222">
    <property type="term" value="F:metalloendopeptidase activity"/>
    <property type="evidence" value="ECO:0007669"/>
    <property type="project" value="UniProtKB-UniRule"/>
</dbReference>
<dbReference type="InterPro" id="IPR024079">
    <property type="entry name" value="MetalloPept_cat_dom_sf"/>
</dbReference>
<dbReference type="PROSITE" id="PS00022">
    <property type="entry name" value="EGF_1"/>
    <property type="match status" value="1"/>
</dbReference>
<reference evidence="15" key="1">
    <citation type="submission" date="2022-11" db="UniProtKB">
        <authorList>
            <consortium name="EnsemblMetazoa"/>
        </authorList>
    </citation>
    <scope>IDENTIFICATION</scope>
</reference>
<evidence type="ECO:0000256" key="11">
    <source>
        <dbReference type="RuleBase" id="RU361183"/>
    </source>
</evidence>
<evidence type="ECO:0000259" key="14">
    <source>
        <dbReference type="PROSITE" id="PS51864"/>
    </source>
</evidence>
<evidence type="ECO:0000256" key="9">
    <source>
        <dbReference type="PROSITE-ProRule" id="PRU00076"/>
    </source>
</evidence>
<comment type="cofactor">
    <cofactor evidence="10 11">
        <name>Zn(2+)</name>
        <dbReference type="ChEBI" id="CHEBI:29105"/>
    </cofactor>
    <text evidence="10 11">Binds 1 zinc ion per subunit.</text>
</comment>
<keyword evidence="16" id="KW-1185">Reference proteome</keyword>
<dbReference type="InterPro" id="IPR006026">
    <property type="entry name" value="Peptidase_Metallo"/>
</dbReference>
<feature type="binding site" evidence="10">
    <location>
        <position position="229"/>
    </location>
    <ligand>
        <name>Zn(2+)</name>
        <dbReference type="ChEBI" id="CHEBI:29105"/>
        <note>catalytic</note>
    </ligand>
</feature>
<dbReference type="InterPro" id="IPR035914">
    <property type="entry name" value="Sperma_CUB_dom_sf"/>
</dbReference>
<dbReference type="GO" id="GO:0008270">
    <property type="term" value="F:zinc ion binding"/>
    <property type="evidence" value="ECO:0007669"/>
    <property type="project" value="UniProtKB-UniRule"/>
</dbReference>
<evidence type="ECO:0000256" key="6">
    <source>
        <dbReference type="ARBA" id="ARBA00022833"/>
    </source>
</evidence>
<feature type="disulfide bond" evidence="9">
    <location>
        <begin position="322"/>
        <end position="332"/>
    </location>
</feature>
<evidence type="ECO:0000256" key="8">
    <source>
        <dbReference type="ARBA" id="ARBA00023157"/>
    </source>
</evidence>
<accession>A0A913ZXD2</accession>
<dbReference type="PROSITE" id="PS01186">
    <property type="entry name" value="EGF_2"/>
    <property type="match status" value="1"/>
</dbReference>
<sequence length="629" mass="68288">MVSDSPLPETVEYGKSRYGKNQGFFESRNTELLRLYRSLSPWISRHRSHVLGANLSEESTMMASLGKVLQELHGTGSVRPEPAEEIDDTVGAFQSDMLLTPKQMQEVMELIEEGKTGVEKRKAVAYLNYRWPQNTVPYEFDSSSEADRDAIMAGMSLWSEESCVQFVPYSAQVASSLGHENRIQFYKGSGCSSYVGMIGAGAQQVSIGNGCTGAGTIAHEIGHALGWHHEQSRPDRDEAVTVNYDNVQPGREINFAKYSTAQISTHDVPYDISSIMHYGSGYFSANGEPTIVALDPVDQFLMGNRADFSFYDMKLANIMFGCSDHCNTNLQCQNEGYIGKDCTCVCKPGYSGTHCESFNPDSLGCIRKMTALTGTLESSGYPAQYQNNAVCAWQIMGGAGSTISLSFEAFSLETDATCRYDKLTVRAGTDISTGGQVFCGTTIPPEIESVGNQMLVIFSSDNIITAPGFQANYVIHGNTVATNAPPPPFPAITTNQPAVATTRAPTNCEVIPGTCGGTYGNAGCIASPNYGEGTYNSDEECIYNIEVPSDQRVELNLMDLDIEEQSSCAWDRLEIDLGSDFIGTLKLCGSNRPTGSIVSMTNKMQIRLISDSYVNKKGFAAAYKAVSIS</sequence>
<keyword evidence="8 9" id="KW-1015">Disulfide bond</keyword>
<evidence type="ECO:0000256" key="10">
    <source>
        <dbReference type="PROSITE-ProRule" id="PRU01211"/>
    </source>
</evidence>
<dbReference type="InterPro" id="IPR000742">
    <property type="entry name" value="EGF"/>
</dbReference>
<dbReference type="InterPro" id="IPR034035">
    <property type="entry name" value="Astacin-like_dom"/>
</dbReference>
<dbReference type="GO" id="GO:0018996">
    <property type="term" value="P:molting cycle, collagen and cuticulin-based cuticle"/>
    <property type="evidence" value="ECO:0007669"/>
    <property type="project" value="UniProtKB-ARBA"/>
</dbReference>
<feature type="disulfide bond" evidence="9">
    <location>
        <begin position="346"/>
        <end position="355"/>
    </location>
</feature>
<organism evidence="15 16">
    <name type="scientific">Patiria miniata</name>
    <name type="common">Bat star</name>
    <name type="synonym">Asterina miniata</name>
    <dbReference type="NCBI Taxonomy" id="46514"/>
    <lineage>
        <taxon>Eukaryota</taxon>
        <taxon>Metazoa</taxon>
        <taxon>Echinodermata</taxon>
        <taxon>Eleutherozoa</taxon>
        <taxon>Asterozoa</taxon>
        <taxon>Asteroidea</taxon>
        <taxon>Valvatacea</taxon>
        <taxon>Valvatida</taxon>
        <taxon>Asterinidae</taxon>
        <taxon>Patiria</taxon>
    </lineage>
</organism>
<feature type="domain" description="EGF-like" evidence="13">
    <location>
        <begin position="318"/>
        <end position="356"/>
    </location>
</feature>
<dbReference type="FunFam" id="2.60.120.290:FF:000005">
    <property type="entry name" value="Procollagen C-endopeptidase enhancer 1"/>
    <property type="match status" value="1"/>
</dbReference>
<dbReference type="RefSeq" id="XP_038055955.1">
    <property type="nucleotide sequence ID" value="XM_038200027.1"/>
</dbReference>
<dbReference type="CDD" id="cd00041">
    <property type="entry name" value="CUB"/>
    <property type="match status" value="2"/>
</dbReference>
<dbReference type="Proteomes" id="UP000887568">
    <property type="component" value="Unplaced"/>
</dbReference>
<comment type="caution">
    <text evidence="9">Lacks conserved residue(s) required for the propagation of feature annotation.</text>
</comment>
<dbReference type="Pfam" id="PF00431">
    <property type="entry name" value="CUB"/>
    <property type="match status" value="2"/>
</dbReference>
<protein>
    <recommendedName>
        <fullName evidence="11">Metalloendopeptidase</fullName>
        <ecNumber evidence="11">3.4.24.-</ecNumber>
    </recommendedName>
</protein>
<dbReference type="EnsemblMetazoa" id="XM_038200027.1">
    <property type="protein sequence ID" value="XP_038055955.1"/>
    <property type="gene ID" value="LOC119727947"/>
</dbReference>
<dbReference type="PROSITE" id="PS51864">
    <property type="entry name" value="ASTACIN"/>
    <property type="match status" value="1"/>
</dbReference>
<keyword evidence="4" id="KW-0677">Repeat</keyword>
<evidence type="ECO:0000313" key="15">
    <source>
        <dbReference type="EnsemblMetazoa" id="XP_038055955.1"/>
    </source>
</evidence>
<keyword evidence="5 10" id="KW-0378">Hydrolase</keyword>
<evidence type="ECO:0000256" key="4">
    <source>
        <dbReference type="ARBA" id="ARBA00022737"/>
    </source>
</evidence>